<evidence type="ECO:0000313" key="2">
    <source>
        <dbReference type="EMBL" id="MCA9397276.1"/>
    </source>
</evidence>
<dbReference type="PANTHER" id="PTHR45947">
    <property type="entry name" value="SULFOQUINOVOSYL TRANSFERASE SQD2"/>
    <property type="match status" value="1"/>
</dbReference>
<gene>
    <name evidence="2" type="ORF">KC573_00455</name>
</gene>
<organism evidence="2 3">
    <name type="scientific">candidate division WWE3 bacterium</name>
    <dbReference type="NCBI Taxonomy" id="2053526"/>
    <lineage>
        <taxon>Bacteria</taxon>
        <taxon>Katanobacteria</taxon>
    </lineage>
</organism>
<reference evidence="2" key="2">
    <citation type="journal article" date="2021" name="Microbiome">
        <title>Successional dynamics and alternative stable states in a saline activated sludge microbial community over 9 years.</title>
        <authorList>
            <person name="Wang Y."/>
            <person name="Ye J."/>
            <person name="Ju F."/>
            <person name="Liu L."/>
            <person name="Boyd J.A."/>
            <person name="Deng Y."/>
            <person name="Parks D.H."/>
            <person name="Jiang X."/>
            <person name="Yin X."/>
            <person name="Woodcroft B.J."/>
            <person name="Tyson G.W."/>
            <person name="Hugenholtz P."/>
            <person name="Polz M.F."/>
            <person name="Zhang T."/>
        </authorList>
    </citation>
    <scope>NUCLEOTIDE SEQUENCE</scope>
    <source>
        <strain evidence="2">HKST-UBA02</strain>
    </source>
</reference>
<feature type="domain" description="Glycosyltransferase subfamily 4-like N-terminal" evidence="1">
    <location>
        <begin position="22"/>
        <end position="189"/>
    </location>
</feature>
<sequence length="384" mass="43158">MNNFENRKKILVVTSYYYPQLGGVAVDTYNLYRTIARHYPYEVKIIATALPEDMKDESEDFMSIERLDPLFMLSNTPIHPQWYWDIRRTVSTYQPDIICVHTPVPFLADMAVIAAGDIPILFKYHHVGSMIKGEWKTDWLLSLYEKFVLPSLIKQCAALITSSAFTKRTYFHDYVNKTTVITPGIAIDRFRSDSLTKENQLLFISGNLDQTERYKGLRYLLESLVEVQKEISDVTLTVVGDGRDRPYYEAMVSTLGISDTVRFVGKLYGESLVKEFHASRVFVVPSVIDSTPNVILEAMAAGLPVIASDTGGIPDLVDDGKTGLLVPPEDVDALVTALITVLKDKVSAESMGQKGFEKVSANYTWEMKAKETVSLLEQVLSDHG</sequence>
<dbReference type="Gene3D" id="3.40.50.2000">
    <property type="entry name" value="Glycogen Phosphorylase B"/>
    <property type="match status" value="2"/>
</dbReference>
<dbReference type="Pfam" id="PF13692">
    <property type="entry name" value="Glyco_trans_1_4"/>
    <property type="match status" value="1"/>
</dbReference>
<dbReference type="Pfam" id="PF13439">
    <property type="entry name" value="Glyco_transf_4"/>
    <property type="match status" value="1"/>
</dbReference>
<reference evidence="2" key="1">
    <citation type="submission" date="2020-04" db="EMBL/GenBank/DDBJ databases">
        <authorList>
            <person name="Zhang T."/>
        </authorList>
    </citation>
    <scope>NUCLEOTIDE SEQUENCE</scope>
    <source>
        <strain evidence="2">HKST-UBA02</strain>
    </source>
</reference>
<name>A0A955LV86_UNCKA</name>
<dbReference type="EMBL" id="JAGQKY010000010">
    <property type="protein sequence ID" value="MCA9397276.1"/>
    <property type="molecule type" value="Genomic_DNA"/>
</dbReference>
<dbReference type="PANTHER" id="PTHR45947:SF3">
    <property type="entry name" value="SULFOQUINOVOSYL TRANSFERASE SQD2"/>
    <property type="match status" value="1"/>
</dbReference>
<dbReference type="Proteomes" id="UP000699691">
    <property type="component" value="Unassembled WGS sequence"/>
</dbReference>
<dbReference type="CDD" id="cd03801">
    <property type="entry name" value="GT4_PimA-like"/>
    <property type="match status" value="1"/>
</dbReference>
<proteinExistence type="predicted"/>
<dbReference type="SUPFAM" id="SSF53756">
    <property type="entry name" value="UDP-Glycosyltransferase/glycogen phosphorylase"/>
    <property type="match status" value="1"/>
</dbReference>
<protein>
    <submittedName>
        <fullName evidence="2">Glycosyltransferase family 4 protein</fullName>
    </submittedName>
</protein>
<evidence type="ECO:0000259" key="1">
    <source>
        <dbReference type="Pfam" id="PF13439"/>
    </source>
</evidence>
<comment type="caution">
    <text evidence="2">The sequence shown here is derived from an EMBL/GenBank/DDBJ whole genome shotgun (WGS) entry which is preliminary data.</text>
</comment>
<dbReference type="GO" id="GO:0016758">
    <property type="term" value="F:hexosyltransferase activity"/>
    <property type="evidence" value="ECO:0007669"/>
    <property type="project" value="TreeGrafter"/>
</dbReference>
<dbReference type="AlphaFoldDB" id="A0A955LV86"/>
<accession>A0A955LV86</accession>
<dbReference type="InterPro" id="IPR028098">
    <property type="entry name" value="Glyco_trans_4-like_N"/>
</dbReference>
<dbReference type="InterPro" id="IPR050194">
    <property type="entry name" value="Glycosyltransferase_grp1"/>
</dbReference>
<evidence type="ECO:0000313" key="3">
    <source>
        <dbReference type="Proteomes" id="UP000699691"/>
    </source>
</evidence>